<dbReference type="Gene3D" id="3.90.550.10">
    <property type="entry name" value="Spore Coat Polysaccharide Biosynthesis Protein SpsA, Chain A"/>
    <property type="match status" value="1"/>
</dbReference>
<keyword evidence="4" id="KW-1185">Reference proteome</keyword>
<dbReference type="InterPro" id="IPR001173">
    <property type="entry name" value="Glyco_trans_2-like"/>
</dbReference>
<feature type="region of interest" description="Disordered" evidence="1">
    <location>
        <begin position="246"/>
        <end position="265"/>
    </location>
</feature>
<dbReference type="PANTHER" id="PTHR43685">
    <property type="entry name" value="GLYCOSYLTRANSFERASE"/>
    <property type="match status" value="1"/>
</dbReference>
<comment type="caution">
    <text evidence="3">The sequence shown here is derived from an EMBL/GenBank/DDBJ whole genome shotgun (WGS) entry which is preliminary data.</text>
</comment>
<dbReference type="EMBL" id="JAAAMV010000026">
    <property type="protein sequence ID" value="NBD27335.1"/>
    <property type="molecule type" value="Genomic_DNA"/>
</dbReference>
<dbReference type="Pfam" id="PF00535">
    <property type="entry name" value="Glycos_transf_2"/>
    <property type="match status" value="1"/>
</dbReference>
<reference evidence="3 4" key="1">
    <citation type="submission" date="2020-01" db="EMBL/GenBank/DDBJ databases">
        <title>Paenibacillus soybeanensis sp. nov. isolated from the nodules of soybean (Glycine max(L.) Merr).</title>
        <authorList>
            <person name="Wang H."/>
        </authorList>
    </citation>
    <scope>NUCLEOTIDE SEQUENCE [LARGE SCALE GENOMIC DNA]</scope>
    <source>
        <strain evidence="3 4">T1</strain>
    </source>
</reference>
<dbReference type="PANTHER" id="PTHR43685:SF2">
    <property type="entry name" value="GLYCOSYLTRANSFERASE 2-LIKE DOMAIN-CONTAINING PROTEIN"/>
    <property type="match status" value="1"/>
</dbReference>
<protein>
    <submittedName>
        <fullName evidence="3">Glycosyltransferase</fullName>
    </submittedName>
</protein>
<evidence type="ECO:0000259" key="2">
    <source>
        <dbReference type="Pfam" id="PF00535"/>
    </source>
</evidence>
<name>A0ABW9XXB5_9BACL</name>
<dbReference type="RefSeq" id="WP_161746356.1">
    <property type="nucleotide sequence ID" value="NZ_JAAAMV010000026.1"/>
</dbReference>
<organism evidence="3 4">
    <name type="scientific">Paenibacillus glycinis</name>
    <dbReference type="NCBI Taxonomy" id="2697035"/>
    <lineage>
        <taxon>Bacteria</taxon>
        <taxon>Bacillati</taxon>
        <taxon>Bacillota</taxon>
        <taxon>Bacilli</taxon>
        <taxon>Bacillales</taxon>
        <taxon>Paenibacillaceae</taxon>
        <taxon>Paenibacillus</taxon>
    </lineage>
</organism>
<feature type="compositionally biased region" description="Polar residues" evidence="1">
    <location>
        <begin position="251"/>
        <end position="265"/>
    </location>
</feature>
<dbReference type="CDD" id="cd00761">
    <property type="entry name" value="Glyco_tranf_GTA_type"/>
    <property type="match status" value="1"/>
</dbReference>
<dbReference type="SUPFAM" id="SSF53448">
    <property type="entry name" value="Nucleotide-diphospho-sugar transferases"/>
    <property type="match status" value="1"/>
</dbReference>
<gene>
    <name evidence="3" type="ORF">GT019_25980</name>
</gene>
<evidence type="ECO:0000313" key="4">
    <source>
        <dbReference type="Proteomes" id="UP000665561"/>
    </source>
</evidence>
<dbReference type="Proteomes" id="UP000665561">
    <property type="component" value="Unassembled WGS sequence"/>
</dbReference>
<evidence type="ECO:0000256" key="1">
    <source>
        <dbReference type="SAM" id="MobiDB-lite"/>
    </source>
</evidence>
<accession>A0ABW9XXB5</accession>
<feature type="domain" description="Glycosyltransferase 2-like" evidence="2">
    <location>
        <begin position="22"/>
        <end position="133"/>
    </location>
</feature>
<sequence>MSTNANAGVTVITSTIRTEHMRDLFENYARQEWRVKELIVIVNDNGIAIGPYKELARQYADVRVFRVDERRNLGACLNHAVARARYPYIAKFDDDDYYAPHYLDEAMLLFAKKKADVIGKRSCYFFFPHRSVLLLRKTTVKPYGRCRRIAGATIMFRKRVFKKVAFSTKVKAGSDVRFVQACMKQGFKVFTTSSYNFAAYRRANRKSHTWQVSEARLLASKGAKIIRTADFKPYVDRTLDLLPLPEGLAPQDSQGTNKANGTNGASGMNDVNGMIGANGLFGAFGMGPRR</sequence>
<evidence type="ECO:0000313" key="3">
    <source>
        <dbReference type="EMBL" id="NBD27335.1"/>
    </source>
</evidence>
<dbReference type="InterPro" id="IPR050834">
    <property type="entry name" value="Glycosyltransf_2"/>
</dbReference>
<proteinExistence type="predicted"/>
<dbReference type="InterPro" id="IPR029044">
    <property type="entry name" value="Nucleotide-diphossugar_trans"/>
</dbReference>